<gene>
    <name evidence="1" type="ORF">EAJ06_19300</name>
</gene>
<dbReference type="AlphaFoldDB" id="A0A4Q5H9Y4"/>
<accession>A0A4Q5H9Y4</accession>
<dbReference type="EMBL" id="RCXO01000030">
    <property type="protein sequence ID" value="RYT78107.1"/>
    <property type="molecule type" value="Genomic_DNA"/>
</dbReference>
<reference evidence="1 2" key="1">
    <citation type="journal article" date="2019" name="Science, e1252229">
        <title>Invertible promoters mediate bacterial phase variation, antibiotic resistance, and host adaptation in the gut.</title>
        <authorList>
            <person name="Jiang X."/>
            <person name="Hall A.B."/>
            <person name="Arthur T.D."/>
            <person name="Plichta D.R."/>
            <person name="Covington C.T."/>
            <person name="Poyet M."/>
            <person name="Crothers J."/>
            <person name="Moses P.L."/>
            <person name="Tolonen A.C."/>
            <person name="Vlamakis H."/>
            <person name="Alm E.J."/>
            <person name="Xavier R.J."/>
        </authorList>
    </citation>
    <scope>NUCLEOTIDE SEQUENCE [LARGE SCALE GENOMIC DNA]</scope>
    <source>
        <strain evidence="2">bf_0095</strain>
    </source>
</reference>
<proteinExistence type="predicted"/>
<sequence>MFQVRYLLFVKEYFFVIWFISKKEEAETVKRVIQSVIRVSCNNMKTANFAASDSSLWRTIKTITN</sequence>
<name>A0A4Q5H9Y4_9BACE</name>
<keyword evidence="2" id="KW-1185">Reference proteome</keyword>
<organism evidence="1 2">
    <name type="scientific">Bacteroides intestinalis</name>
    <dbReference type="NCBI Taxonomy" id="329854"/>
    <lineage>
        <taxon>Bacteria</taxon>
        <taxon>Pseudomonadati</taxon>
        <taxon>Bacteroidota</taxon>
        <taxon>Bacteroidia</taxon>
        <taxon>Bacteroidales</taxon>
        <taxon>Bacteroidaceae</taxon>
        <taxon>Bacteroides</taxon>
    </lineage>
</organism>
<evidence type="ECO:0000313" key="2">
    <source>
        <dbReference type="Proteomes" id="UP000291191"/>
    </source>
</evidence>
<evidence type="ECO:0000313" key="1">
    <source>
        <dbReference type="EMBL" id="RYT78107.1"/>
    </source>
</evidence>
<comment type="caution">
    <text evidence="1">The sequence shown here is derived from an EMBL/GenBank/DDBJ whole genome shotgun (WGS) entry which is preliminary data.</text>
</comment>
<protein>
    <submittedName>
        <fullName evidence="1">Uncharacterized protein</fullName>
    </submittedName>
</protein>
<dbReference type="Proteomes" id="UP000291191">
    <property type="component" value="Unassembled WGS sequence"/>
</dbReference>